<organism evidence="4 5">
    <name type="scientific">Biomphalaria glabrata</name>
    <name type="common">Bloodfluke planorb</name>
    <name type="synonym">Freshwater snail</name>
    <dbReference type="NCBI Taxonomy" id="6526"/>
    <lineage>
        <taxon>Eukaryota</taxon>
        <taxon>Metazoa</taxon>
        <taxon>Spiralia</taxon>
        <taxon>Lophotrochozoa</taxon>
        <taxon>Mollusca</taxon>
        <taxon>Gastropoda</taxon>
        <taxon>Heterobranchia</taxon>
        <taxon>Euthyneura</taxon>
        <taxon>Panpulmonata</taxon>
        <taxon>Hygrophila</taxon>
        <taxon>Lymnaeoidea</taxon>
        <taxon>Planorbidae</taxon>
        <taxon>Biomphalaria</taxon>
    </lineage>
</organism>
<keyword evidence="1 2" id="KW-0802">TPR repeat</keyword>
<protein>
    <submittedName>
        <fullName evidence="5">Tetratricopeptide repeat protein 5-like</fullName>
    </submittedName>
</protein>
<dbReference type="OrthoDB" id="423589at2759"/>
<gene>
    <name evidence="5" type="primary">LOC106079249</name>
</gene>
<evidence type="ECO:0000256" key="2">
    <source>
        <dbReference type="PROSITE-ProRule" id="PRU00339"/>
    </source>
</evidence>
<evidence type="ECO:0000256" key="1">
    <source>
        <dbReference type="ARBA" id="ARBA00022803"/>
    </source>
</evidence>
<dbReference type="PANTHER" id="PTHR12558">
    <property type="entry name" value="CELL DIVISION CYCLE 16,23,27"/>
    <property type="match status" value="1"/>
</dbReference>
<dbReference type="Pfam" id="PF13181">
    <property type="entry name" value="TPR_8"/>
    <property type="match status" value="2"/>
</dbReference>
<dbReference type="AlphaFoldDB" id="A0A9W3AZ97"/>
<sequence>MAAGERVPSPTDKALTIVEELYNFRDHYIESHGMENAGNKETDVQNKMNESLAQLEEVKGDIKNKAQYHLLRGKILNITSKYNQEAEESLSKAVKLDPRLVEAWNHLGECYWKKEDISAAKNCFTGALNHLKNKVSLRNLSMVLRQLSGSPREKIKLIEESVERAKEAVHLDITDGTSWLILGNAYLCQFFTAGQNPKVLKQCMQAYLQAEKDSVTRGNPDLHFNRAVAYQYQEEFQKALDGYWTASQLDPSWSEATTKETELVHYLSDCQTLTESKGKIKAKKLDTFIKQLVDRDLPQYKTVQSTNLTGQHVSLSHCKLLELQPKVNEGKIIVGKVVCTVNSSNPVPFTCCIVDEDQTCMCVTIYNLSLGAGMKIGDLLAIPEPVFNQIKISHKGKEISFSGIRVDAPRLLVVNGRKLGINKEALPVLSVSNVSE</sequence>
<dbReference type="SMART" id="SM00028">
    <property type="entry name" value="TPR"/>
    <property type="match status" value="3"/>
</dbReference>
<dbReference type="InterPro" id="IPR038645">
    <property type="entry name" value="TTC5_OB_sf"/>
</dbReference>
<dbReference type="GeneID" id="106079249"/>
<evidence type="ECO:0000313" key="4">
    <source>
        <dbReference type="Proteomes" id="UP001165740"/>
    </source>
</evidence>
<dbReference type="PANTHER" id="PTHR12558:SF51">
    <property type="entry name" value="TPR-LIKE PROTEIN"/>
    <property type="match status" value="1"/>
</dbReference>
<dbReference type="PROSITE" id="PS50005">
    <property type="entry name" value="TPR"/>
    <property type="match status" value="1"/>
</dbReference>
<name>A0A9W3AZ97_BIOGL</name>
<dbReference type="InterPro" id="IPR019734">
    <property type="entry name" value="TPR_rpt"/>
</dbReference>
<evidence type="ECO:0000259" key="3">
    <source>
        <dbReference type="Pfam" id="PF16669"/>
    </source>
</evidence>
<dbReference type="OMA" id="DECKGYE"/>
<dbReference type="Gene3D" id="2.40.50.550">
    <property type="match status" value="1"/>
</dbReference>
<keyword evidence="4" id="KW-1185">Reference proteome</keyword>
<dbReference type="Gene3D" id="1.25.40.10">
    <property type="entry name" value="Tetratricopeptide repeat domain"/>
    <property type="match status" value="1"/>
</dbReference>
<dbReference type="GO" id="GO:0051301">
    <property type="term" value="P:cell division"/>
    <property type="evidence" value="ECO:0007669"/>
    <property type="project" value="TreeGrafter"/>
</dbReference>
<dbReference type="RefSeq" id="XP_055892542.1">
    <property type="nucleotide sequence ID" value="XM_056036567.1"/>
</dbReference>
<dbReference type="InterPro" id="IPR032076">
    <property type="entry name" value="TTC5_OB"/>
</dbReference>
<feature type="repeat" description="TPR" evidence="2">
    <location>
        <begin position="220"/>
        <end position="253"/>
    </location>
</feature>
<dbReference type="Proteomes" id="UP001165740">
    <property type="component" value="Chromosome 7"/>
</dbReference>
<dbReference type="Pfam" id="PF16669">
    <property type="entry name" value="TTC5_OB"/>
    <property type="match status" value="1"/>
</dbReference>
<reference evidence="5" key="1">
    <citation type="submission" date="2025-08" db="UniProtKB">
        <authorList>
            <consortium name="RefSeq"/>
        </authorList>
    </citation>
    <scope>IDENTIFICATION</scope>
</reference>
<evidence type="ECO:0000313" key="5">
    <source>
        <dbReference type="RefSeq" id="XP_055892542.1"/>
    </source>
</evidence>
<dbReference type="SUPFAM" id="SSF48452">
    <property type="entry name" value="TPR-like"/>
    <property type="match status" value="1"/>
</dbReference>
<proteinExistence type="predicted"/>
<feature type="domain" description="Tetratricopeptide repeat protein 5 OB fold" evidence="3">
    <location>
        <begin position="315"/>
        <end position="422"/>
    </location>
</feature>
<accession>A0A9W3AZ97</accession>
<dbReference type="InterPro" id="IPR011990">
    <property type="entry name" value="TPR-like_helical_dom_sf"/>
</dbReference>